<reference evidence="8 9" key="1">
    <citation type="submission" date="2015-03" db="EMBL/GenBank/DDBJ databases">
        <authorList>
            <person name="Hassan Y.I."/>
            <person name="Lepp D."/>
            <person name="Li X.-Z."/>
            <person name="Zhou T."/>
        </authorList>
    </citation>
    <scope>NUCLEOTIDE SEQUENCE [LARGE SCALE GENOMIC DNA]</scope>
    <source>
        <strain evidence="8 9">BD-c194</strain>
    </source>
</reference>
<comment type="caution">
    <text evidence="8">The sequence shown here is derived from an EMBL/GenBank/DDBJ whole genome shotgun (WGS) entry which is preliminary data.</text>
</comment>
<keyword evidence="2" id="KW-0808">Transferase</keyword>
<dbReference type="OrthoDB" id="9805475at2"/>
<organism evidence="8 9">
    <name type="scientific">Devosia geojensis</name>
    <dbReference type="NCBI Taxonomy" id="443610"/>
    <lineage>
        <taxon>Bacteria</taxon>
        <taxon>Pseudomonadati</taxon>
        <taxon>Pseudomonadota</taxon>
        <taxon>Alphaproteobacteria</taxon>
        <taxon>Hyphomicrobiales</taxon>
        <taxon>Devosiaceae</taxon>
        <taxon>Devosia</taxon>
    </lineage>
</organism>
<dbReference type="GO" id="GO:0044038">
    <property type="term" value="P:cell wall macromolecule biosynthetic process"/>
    <property type="evidence" value="ECO:0007669"/>
    <property type="project" value="TreeGrafter"/>
</dbReference>
<dbReference type="PROSITE" id="PS01348">
    <property type="entry name" value="MRAY_2"/>
    <property type="match status" value="1"/>
</dbReference>
<protein>
    <recommendedName>
        <fullName evidence="10">Phospho-N-acetylmuramoyl-pentapeptide-transferase</fullName>
    </recommendedName>
</protein>
<evidence type="ECO:0000256" key="5">
    <source>
        <dbReference type="ARBA" id="ARBA00023136"/>
    </source>
</evidence>
<dbReference type="PATRIC" id="fig|443610.3.peg.1929"/>
<feature type="transmembrane region" description="Helical" evidence="7">
    <location>
        <begin position="184"/>
        <end position="203"/>
    </location>
</feature>
<feature type="transmembrane region" description="Helical" evidence="7">
    <location>
        <begin position="24"/>
        <end position="45"/>
    </location>
</feature>
<keyword evidence="3 7" id="KW-0812">Transmembrane</keyword>
<feature type="transmembrane region" description="Helical" evidence="7">
    <location>
        <begin position="66"/>
        <end position="86"/>
    </location>
</feature>
<keyword evidence="4 7" id="KW-1133">Transmembrane helix</keyword>
<evidence type="ECO:0000256" key="3">
    <source>
        <dbReference type="ARBA" id="ARBA00022692"/>
    </source>
</evidence>
<dbReference type="InterPro" id="IPR018480">
    <property type="entry name" value="PNAcMuramoyl-5peptid_Trfase_CS"/>
</dbReference>
<keyword evidence="5 7" id="KW-0472">Membrane</keyword>
<dbReference type="GO" id="GO:0071555">
    <property type="term" value="P:cell wall organization"/>
    <property type="evidence" value="ECO:0007669"/>
    <property type="project" value="TreeGrafter"/>
</dbReference>
<evidence type="ECO:0000313" key="8">
    <source>
        <dbReference type="EMBL" id="KKB08562.1"/>
    </source>
</evidence>
<dbReference type="GO" id="GO:0005886">
    <property type="term" value="C:plasma membrane"/>
    <property type="evidence" value="ECO:0007669"/>
    <property type="project" value="TreeGrafter"/>
</dbReference>
<evidence type="ECO:0000256" key="7">
    <source>
        <dbReference type="SAM" id="Phobius"/>
    </source>
</evidence>
<keyword evidence="6" id="KW-0460">Magnesium</keyword>
<feature type="transmembrane region" description="Helical" evidence="7">
    <location>
        <begin position="223"/>
        <end position="240"/>
    </location>
</feature>
<keyword evidence="6" id="KW-0479">Metal-binding</keyword>
<comment type="subcellular location">
    <subcellularLocation>
        <location evidence="1">Membrane</location>
        <topology evidence="1">Multi-pass membrane protein</topology>
    </subcellularLocation>
</comment>
<evidence type="ECO:0000256" key="4">
    <source>
        <dbReference type="ARBA" id="ARBA00022989"/>
    </source>
</evidence>
<evidence type="ECO:0000256" key="2">
    <source>
        <dbReference type="ARBA" id="ARBA00022679"/>
    </source>
</evidence>
<dbReference type="GO" id="GO:0046872">
    <property type="term" value="F:metal ion binding"/>
    <property type="evidence" value="ECO:0007669"/>
    <property type="project" value="UniProtKB-KW"/>
</dbReference>
<comment type="cofactor">
    <cofactor evidence="6">
        <name>Mg(2+)</name>
        <dbReference type="ChEBI" id="CHEBI:18420"/>
    </cofactor>
</comment>
<evidence type="ECO:0000313" key="9">
    <source>
        <dbReference type="Proteomes" id="UP000033632"/>
    </source>
</evidence>
<dbReference type="Proteomes" id="UP000033632">
    <property type="component" value="Unassembled WGS sequence"/>
</dbReference>
<evidence type="ECO:0008006" key="10">
    <source>
        <dbReference type="Google" id="ProtNLM"/>
    </source>
</evidence>
<feature type="transmembrane region" description="Helical" evidence="7">
    <location>
        <begin position="148"/>
        <end position="172"/>
    </location>
</feature>
<keyword evidence="9" id="KW-1185">Reference proteome</keyword>
<dbReference type="PANTHER" id="PTHR22926">
    <property type="entry name" value="PHOSPHO-N-ACETYLMURAMOYL-PENTAPEPTIDE-TRANSFERASE"/>
    <property type="match status" value="1"/>
</dbReference>
<name>A0A0F5FK37_9HYPH</name>
<dbReference type="AlphaFoldDB" id="A0A0F5FK37"/>
<feature type="transmembrane region" description="Helical" evidence="7">
    <location>
        <begin position="326"/>
        <end position="346"/>
    </location>
</feature>
<accession>A0A0F5FK37</accession>
<feature type="transmembrane region" description="Helical" evidence="7">
    <location>
        <begin position="92"/>
        <end position="108"/>
    </location>
</feature>
<dbReference type="RefSeq" id="WP_046110071.1">
    <property type="nucleotide sequence ID" value="NZ_JZEX01000154.1"/>
</dbReference>
<dbReference type="STRING" id="443610.VE25_18105"/>
<feature type="transmembrane region" description="Helical" evidence="7">
    <location>
        <begin position="120"/>
        <end position="136"/>
    </location>
</feature>
<dbReference type="InterPro" id="IPR000715">
    <property type="entry name" value="Glycosyl_transferase_4"/>
</dbReference>
<feature type="binding site" evidence="6">
    <location>
        <position position="176"/>
    </location>
    <ligand>
        <name>Mg(2+)</name>
        <dbReference type="ChEBI" id="CHEBI:18420"/>
    </ligand>
</feature>
<dbReference type="EMBL" id="JZEX01000154">
    <property type="protein sequence ID" value="KKB08562.1"/>
    <property type="molecule type" value="Genomic_DNA"/>
</dbReference>
<dbReference type="GO" id="GO:0016780">
    <property type="term" value="F:phosphotransferase activity, for other substituted phosphate groups"/>
    <property type="evidence" value="ECO:0007669"/>
    <property type="project" value="InterPro"/>
</dbReference>
<feature type="transmembrane region" description="Helical" evidence="7">
    <location>
        <begin position="260"/>
        <end position="283"/>
    </location>
</feature>
<gene>
    <name evidence="8" type="ORF">VE25_18105</name>
</gene>
<evidence type="ECO:0000256" key="6">
    <source>
        <dbReference type="PIRSR" id="PIRSR600715-1"/>
    </source>
</evidence>
<proteinExistence type="predicted"/>
<sequence>MFPWLSDLLSPTIGAMRLLRSDMLLIALGACSAFFVTVLGIPRIARYLPRDRGRAFAVDADKSVGKPIGAGIFFAVVFAAAVFLFVPWRLDLLLFVVVLLLTAGVGLIDDGTGGLSQYQLALFDFLAAGLSAWLLVNGADTVDLWLPLISGSFGLPSFVVFLIFTCVIWISINATNCSDGVDGLSGSLSVVSLVFLAFVLYGVVGDRATAEYLLIPFDPRTGAWASIAFIMVGCLAGYLWHNAPPSTVMMGDAGSRPVGLLIGVLVCASHNVLLIVVVGFVILANGGTGIAKVALKRFFNVLVFGRVRFPLHDHFRKEVGWTGTQVLMRFVIAHLILSALLYAVLLKVR</sequence>
<evidence type="ECO:0000256" key="1">
    <source>
        <dbReference type="ARBA" id="ARBA00004141"/>
    </source>
</evidence>
<dbReference type="Pfam" id="PF00953">
    <property type="entry name" value="Glycos_transf_4"/>
    <property type="match status" value="1"/>
</dbReference>
<feature type="binding site" evidence="6">
    <location>
        <position position="252"/>
    </location>
    <ligand>
        <name>Mg(2+)</name>
        <dbReference type="ChEBI" id="CHEBI:18420"/>
    </ligand>
</feature>
<dbReference type="PANTHER" id="PTHR22926:SF5">
    <property type="entry name" value="PHOSPHO-N-ACETYLMURAMOYL-PENTAPEPTIDE-TRANSFERASE HOMOLOG"/>
    <property type="match status" value="1"/>
</dbReference>